<evidence type="ECO:0000313" key="9">
    <source>
        <dbReference type="Proteomes" id="UP001431449"/>
    </source>
</evidence>
<evidence type="ECO:0000256" key="5">
    <source>
        <dbReference type="ARBA" id="ARBA00022825"/>
    </source>
</evidence>
<keyword evidence="3" id="KW-0645">Protease</keyword>
<evidence type="ECO:0000256" key="1">
    <source>
        <dbReference type="ARBA" id="ARBA00004370"/>
    </source>
</evidence>
<evidence type="ECO:0000313" key="8">
    <source>
        <dbReference type="EMBL" id="MCK7592484.1"/>
    </source>
</evidence>
<dbReference type="InterPro" id="IPR047272">
    <property type="entry name" value="S49_SppA_C"/>
</dbReference>
<gene>
    <name evidence="8" type="primary">sppA</name>
    <name evidence="8" type="ORF">M0G41_02240</name>
</gene>
<dbReference type="InterPro" id="IPR047217">
    <property type="entry name" value="S49_SppA_67K_type_N"/>
</dbReference>
<reference evidence="8" key="1">
    <citation type="submission" date="2022-04" db="EMBL/GenBank/DDBJ databases">
        <title>Lysobacter sp. CAU 1642 isolated from sea sand.</title>
        <authorList>
            <person name="Kim W."/>
        </authorList>
    </citation>
    <scope>NUCLEOTIDE SEQUENCE</scope>
    <source>
        <strain evidence="8">CAU 1642</strain>
    </source>
</reference>
<dbReference type="PANTHER" id="PTHR33209:SF1">
    <property type="entry name" value="PEPTIDASE S49 DOMAIN-CONTAINING PROTEIN"/>
    <property type="match status" value="1"/>
</dbReference>
<organism evidence="8 9">
    <name type="scientific">Pseudomarimonas salicorniae</name>
    <dbReference type="NCBI Taxonomy" id="2933270"/>
    <lineage>
        <taxon>Bacteria</taxon>
        <taxon>Pseudomonadati</taxon>
        <taxon>Pseudomonadota</taxon>
        <taxon>Gammaproteobacteria</taxon>
        <taxon>Lysobacterales</taxon>
        <taxon>Lysobacteraceae</taxon>
        <taxon>Pseudomarimonas</taxon>
    </lineage>
</organism>
<dbReference type="NCBIfam" id="TIGR00705">
    <property type="entry name" value="SppA_67K"/>
    <property type="match status" value="1"/>
</dbReference>
<dbReference type="InterPro" id="IPR002142">
    <property type="entry name" value="Peptidase_S49"/>
</dbReference>
<dbReference type="InterPro" id="IPR004634">
    <property type="entry name" value="Pept_S49_pIV"/>
</dbReference>
<dbReference type="Pfam" id="PF01343">
    <property type="entry name" value="Peptidase_S49"/>
    <property type="match status" value="2"/>
</dbReference>
<feature type="domain" description="Peptidase S49" evidence="7">
    <location>
        <begin position="136"/>
        <end position="290"/>
    </location>
</feature>
<keyword evidence="6" id="KW-0472">Membrane</keyword>
<evidence type="ECO:0000256" key="6">
    <source>
        <dbReference type="ARBA" id="ARBA00023136"/>
    </source>
</evidence>
<dbReference type="NCBIfam" id="TIGR00706">
    <property type="entry name" value="SppA_dom"/>
    <property type="match status" value="1"/>
</dbReference>
<evidence type="ECO:0000259" key="7">
    <source>
        <dbReference type="Pfam" id="PF01343"/>
    </source>
</evidence>
<dbReference type="PANTHER" id="PTHR33209">
    <property type="entry name" value="PROTEASE 4"/>
    <property type="match status" value="1"/>
</dbReference>
<evidence type="ECO:0000256" key="4">
    <source>
        <dbReference type="ARBA" id="ARBA00022801"/>
    </source>
</evidence>
<dbReference type="SUPFAM" id="SSF52096">
    <property type="entry name" value="ClpP/crotonase"/>
    <property type="match status" value="2"/>
</dbReference>
<dbReference type="Proteomes" id="UP001431449">
    <property type="component" value="Unassembled WGS sequence"/>
</dbReference>
<comment type="similarity">
    <text evidence="2">Belongs to the peptidase S49 family.</text>
</comment>
<dbReference type="InterPro" id="IPR029045">
    <property type="entry name" value="ClpP/crotonase-like_dom_sf"/>
</dbReference>
<dbReference type="RefSeq" id="WP_248204677.1">
    <property type="nucleotide sequence ID" value="NZ_JALNMH010000001.1"/>
</dbReference>
<dbReference type="EMBL" id="JALNMH010000001">
    <property type="protein sequence ID" value="MCK7592484.1"/>
    <property type="molecule type" value="Genomic_DNA"/>
</dbReference>
<keyword evidence="4" id="KW-0378">Hydrolase</keyword>
<name>A0ABT0GE97_9GAMM</name>
<comment type="subcellular location">
    <subcellularLocation>
        <location evidence="1">Membrane</location>
    </subcellularLocation>
</comment>
<dbReference type="CDD" id="cd07018">
    <property type="entry name" value="S49_SppA_67K_type"/>
    <property type="match status" value="1"/>
</dbReference>
<proteinExistence type="inferred from homology"/>
<protein>
    <submittedName>
        <fullName evidence="8">Signal peptide peptidase SppA</fullName>
    </submittedName>
</protein>
<keyword evidence="5" id="KW-0720">Serine protease</keyword>
<comment type="caution">
    <text evidence="8">The sequence shown here is derived from an EMBL/GenBank/DDBJ whole genome shotgun (WGS) entry which is preliminary data.</text>
</comment>
<keyword evidence="9" id="KW-1185">Reference proteome</keyword>
<dbReference type="Gene3D" id="3.90.226.10">
    <property type="entry name" value="2-enoyl-CoA Hydratase, Chain A, domain 1"/>
    <property type="match status" value="4"/>
</dbReference>
<accession>A0ABT0GE97</accession>
<feature type="domain" description="Peptidase S49" evidence="7">
    <location>
        <begin position="392"/>
        <end position="542"/>
    </location>
</feature>
<evidence type="ECO:0000256" key="3">
    <source>
        <dbReference type="ARBA" id="ARBA00022670"/>
    </source>
</evidence>
<dbReference type="InterPro" id="IPR004635">
    <property type="entry name" value="Pept_S49_SppA"/>
</dbReference>
<evidence type="ECO:0000256" key="2">
    <source>
        <dbReference type="ARBA" id="ARBA00008683"/>
    </source>
</evidence>
<dbReference type="CDD" id="cd07023">
    <property type="entry name" value="S49_Sppa_N_C"/>
    <property type="match status" value="1"/>
</dbReference>
<sequence length="619" mass="68072">MNQPARKPFFLWRLIRGFWDALNFGRRLVLNLLFVLLLVIFLAALFQSAPVLQPQTALVLAPNGVLVEQYSAAPFERAVGKLTGDGVPEVQLRDLLRAIDAAAKDSRIDRIVLRPDTLMGAGFASLREVGEALRRFRESGKEVIAYADFMEQRQYYLAAQADEIYLHPEGMFWLEGLARYRTYYREAIEDKLKAKVHLFRAGSFKAFGEPFVRDSASPEALEADRVWMGDIWQRYLTEIAEARGLDAAALQAAIDSSADQLEAAGGDFAALAETRGLVDERITPDQLEARLIQRGVEDEDSFRQVDFGDYLALIDREKLPIDVRPQVAVVIAEGEIVDGEQPPGTIGGESTAALLRAAHDDEEIRAVVLRINSPGGSAFASEIIRRELDLLREAGKPVVASMGDVAASGGYWITLGADQVLADPSTITGSIGVFGMIPTFPETLESIGVRVDGIGTTAIAGALDPRRPLDPQVGRMIQASVDKIYRDFIARTAEFREMPPESVDEVAQGRVWSGAQALEHGLVDRMGGLGDALAEAAERAGLAEPDYQVRYIEPELDPWQQFFADMNRENAMLRGAAQLGLLPVLAEPRTASELRPWLRWIIEPGRPPLRAAAHCLCGL</sequence>
<dbReference type="PIRSF" id="PIRSF001217">
    <property type="entry name" value="Protease_4_SppA"/>
    <property type="match status" value="1"/>
</dbReference>